<accession>A0AAP5IAK5</accession>
<comment type="caution">
    <text evidence="1">The sequence shown here is derived from an EMBL/GenBank/DDBJ whole genome shotgun (WGS) entry which is preliminary data.</text>
</comment>
<dbReference type="EMBL" id="JAALHA020000005">
    <property type="protein sequence ID" value="MDR9895545.1"/>
    <property type="molecule type" value="Genomic_DNA"/>
</dbReference>
<reference evidence="2" key="1">
    <citation type="journal article" date="2021" name="Science">
        <title>Hunting the eagle killer: A cyanobacterial neurotoxin causes vacuolar myelinopathy.</title>
        <authorList>
            <person name="Breinlinger S."/>
            <person name="Phillips T.J."/>
            <person name="Haram B.N."/>
            <person name="Mares J."/>
            <person name="Martinez Yerena J.A."/>
            <person name="Hrouzek P."/>
            <person name="Sobotka R."/>
            <person name="Henderson W.M."/>
            <person name="Schmieder P."/>
            <person name="Williams S.M."/>
            <person name="Lauderdale J.D."/>
            <person name="Wilde H.D."/>
            <person name="Gerrin W."/>
            <person name="Kust A."/>
            <person name="Washington J.W."/>
            <person name="Wagner C."/>
            <person name="Geier B."/>
            <person name="Liebeke M."/>
            <person name="Enke H."/>
            <person name="Niedermeyer T.H.J."/>
            <person name="Wilde S.B."/>
        </authorList>
    </citation>
    <scope>NUCLEOTIDE SEQUENCE [LARGE SCALE GENOMIC DNA]</scope>
    <source>
        <strain evidence="2">Thurmond2011</strain>
    </source>
</reference>
<dbReference type="SUPFAM" id="SSF52540">
    <property type="entry name" value="P-loop containing nucleoside triphosphate hydrolases"/>
    <property type="match status" value="1"/>
</dbReference>
<keyword evidence="2" id="KW-1185">Reference proteome</keyword>
<organism evidence="1 2">
    <name type="scientific">Aetokthonos hydrillicola Thurmond2011</name>
    <dbReference type="NCBI Taxonomy" id="2712845"/>
    <lineage>
        <taxon>Bacteria</taxon>
        <taxon>Bacillati</taxon>
        <taxon>Cyanobacteriota</taxon>
        <taxon>Cyanophyceae</taxon>
        <taxon>Nostocales</taxon>
        <taxon>Hapalosiphonaceae</taxon>
        <taxon>Aetokthonos</taxon>
    </lineage>
</organism>
<evidence type="ECO:0000313" key="2">
    <source>
        <dbReference type="Proteomes" id="UP000667802"/>
    </source>
</evidence>
<dbReference type="InterPro" id="IPR027417">
    <property type="entry name" value="P-loop_NTPase"/>
</dbReference>
<sequence length="398" mass="44632">MSELNFEIYSEKKAQVFFYKIGIIGPSRVGKTSIIAALLDEAKAALAQTQVSIAPFENEDGVSPTKERIINTITDIEAGLDFLTFEPTGMGTADPFIFDLIMKIASERYDKRTAQLRLAILDYPGGWLKEPPRGDIGHKTWEKCREWILDSSVIIVPIDAALMMEADTKERAAAARQLLQVYEVEKLVRDWAKGRWSKGASALLLFVPVKCETYFSNDSNKNQSQGLYEKFDKFYANAIEAAKQEMSEKEVEEPETSSPPGILGKIDKLKKLGGSLVTPSNPTYTIEYHPIDTIGCIEIFNAEWINTDGKLSLNCQYRVRDPISGSRPKRNPSGTIDLLNSICKQIVENRQNSSFFLRAWDWLKDNDMLLAEAISKLSQEKPGSRFKEIAKGNIAKKG</sequence>
<proteinExistence type="predicted"/>
<evidence type="ECO:0000313" key="1">
    <source>
        <dbReference type="EMBL" id="MDR9895545.1"/>
    </source>
</evidence>
<dbReference type="RefSeq" id="WP_208353932.1">
    <property type="nucleotide sequence ID" value="NZ_JAALHA020000005.1"/>
</dbReference>
<name>A0AAP5IAK5_9CYAN</name>
<gene>
    <name evidence="1" type="ORF">G7B40_013350</name>
</gene>
<dbReference type="Proteomes" id="UP000667802">
    <property type="component" value="Unassembled WGS sequence"/>
</dbReference>
<protein>
    <submittedName>
        <fullName evidence="1">Uncharacterized protein</fullName>
    </submittedName>
</protein>
<dbReference type="AlphaFoldDB" id="A0AAP5IAK5"/>